<feature type="region of interest" description="Disordered" evidence="12">
    <location>
        <begin position="78"/>
        <end position="103"/>
    </location>
</feature>
<keyword evidence="7" id="KW-0418">Kinase</keyword>
<evidence type="ECO:0000256" key="10">
    <source>
        <dbReference type="ARBA" id="ARBA00047899"/>
    </source>
</evidence>
<feature type="compositionally biased region" description="Basic and acidic residues" evidence="12">
    <location>
        <begin position="628"/>
        <end position="653"/>
    </location>
</feature>
<evidence type="ECO:0000256" key="11">
    <source>
        <dbReference type="ARBA" id="ARBA00048679"/>
    </source>
</evidence>
<dbReference type="SMART" id="SM00090">
    <property type="entry name" value="RIO"/>
    <property type="match status" value="1"/>
</dbReference>
<sequence>MQFGGFPNLMQKTFPSWFLIPNLNHIPIHLALARLPSDTDMEIETGQFDDAPEDLLLTTQEASDPLKTHPVITTTASLVYHHEEEPSEDESDVSKDDEDPEDDFFEQDLDVVNGQDWETLAGDLTKRYNRLRQTVKVTTQSQDSRRSTTTSAVLPATNPNRFITTPDPSTVTPSSTVIRKDKVNDQLVSLSSKFADKLSLGDVNTTQTRKGGFEKLNHTDRADRATNEQVLDPRTRLVLFKMLGRGLVDRIEGCISTGKEANVYHAIALVDPFTGEPSESGISLAMKIYKTSILVFKDRDRYVTGEFRFRSGYAKRNPRKMVKLWAEKEMRNLKRLYEKKVRCPRVVEVRSNVLVMEFLALEDDGGWKPSPRLKDADLPSLGEGLEQLYWELLAVVRIMYHQCKLVHADLSEYNILYHCNHLFIIDVSQSVEHDHPSAYDFLRSDLTNVDLFFARLGVPTLGLKRTFDFVTDKSISAQTEDELIEHAQQLISMREPRSVEPLEGGVEAGDGIDQTISSIPGSEHHEENDNDEAVFRHAYIPRTLNEVYDAERDVEKLRKGEGKQLIYASLTGLAPSPQQKLPSNQTQPLKEKYQEDEVDASHSSSGSEPDVDQSDEHMSEEDPALFDSKPRGHRFEPKDEKKERKQLVKEQQRDRRKQKIPKSTKKRLVAKSSGKR</sequence>
<feature type="compositionally biased region" description="Acidic residues" evidence="12">
    <location>
        <begin position="609"/>
        <end position="624"/>
    </location>
</feature>
<feature type="region of interest" description="Disordered" evidence="12">
    <location>
        <begin position="571"/>
        <end position="676"/>
    </location>
</feature>
<evidence type="ECO:0000256" key="2">
    <source>
        <dbReference type="ARBA" id="ARBA00012513"/>
    </source>
</evidence>
<reference evidence="14 15" key="1">
    <citation type="submission" date="2017-11" db="EMBL/GenBank/DDBJ databases">
        <title>De novo assembly and phasing of dikaryotic genomes from two isolates of Puccinia coronata f. sp. avenae, the causal agent of oat crown rust.</title>
        <authorList>
            <person name="Miller M.E."/>
            <person name="Zhang Y."/>
            <person name="Omidvar V."/>
            <person name="Sperschneider J."/>
            <person name="Schwessinger B."/>
            <person name="Raley C."/>
            <person name="Palmer J.M."/>
            <person name="Garnica D."/>
            <person name="Upadhyaya N."/>
            <person name="Rathjen J."/>
            <person name="Taylor J.M."/>
            <person name="Park R.F."/>
            <person name="Dodds P.N."/>
            <person name="Hirsch C.D."/>
            <person name="Kianian S.F."/>
            <person name="Figueroa M."/>
        </authorList>
    </citation>
    <scope>NUCLEOTIDE SEQUENCE [LARGE SCALE GENOMIC DNA]</scope>
    <source>
        <strain evidence="14">12SD80</strain>
    </source>
</reference>
<evidence type="ECO:0000256" key="3">
    <source>
        <dbReference type="ARBA" id="ARBA00022527"/>
    </source>
</evidence>
<dbReference type="PANTHER" id="PTHR45723">
    <property type="entry name" value="SERINE/THREONINE-PROTEIN KINASE RIO1"/>
    <property type="match status" value="1"/>
</dbReference>
<dbReference type="GO" id="GO:0004674">
    <property type="term" value="F:protein serine/threonine kinase activity"/>
    <property type="evidence" value="ECO:0007669"/>
    <property type="project" value="UniProtKB-KW"/>
</dbReference>
<dbReference type="GO" id="GO:0046872">
    <property type="term" value="F:metal ion binding"/>
    <property type="evidence" value="ECO:0007669"/>
    <property type="project" value="UniProtKB-KW"/>
</dbReference>
<gene>
    <name evidence="14" type="ORF">PCASD_22032</name>
</gene>
<feature type="compositionally biased region" description="Acidic residues" evidence="12">
    <location>
        <begin position="85"/>
        <end position="103"/>
    </location>
</feature>
<organism evidence="14 15">
    <name type="scientific">Puccinia coronata f. sp. avenae</name>
    <dbReference type="NCBI Taxonomy" id="200324"/>
    <lineage>
        <taxon>Eukaryota</taxon>
        <taxon>Fungi</taxon>
        <taxon>Dikarya</taxon>
        <taxon>Basidiomycota</taxon>
        <taxon>Pucciniomycotina</taxon>
        <taxon>Pucciniomycetes</taxon>
        <taxon>Pucciniales</taxon>
        <taxon>Pucciniaceae</taxon>
        <taxon>Puccinia</taxon>
    </lineage>
</organism>
<dbReference type="AlphaFoldDB" id="A0A2N5TNT2"/>
<keyword evidence="5" id="KW-0479">Metal-binding</keyword>
<evidence type="ECO:0000256" key="6">
    <source>
        <dbReference type="ARBA" id="ARBA00022741"/>
    </source>
</evidence>
<feature type="region of interest" description="Disordered" evidence="12">
    <location>
        <begin position="503"/>
        <end position="532"/>
    </location>
</feature>
<dbReference type="Gene3D" id="3.30.200.20">
    <property type="entry name" value="Phosphorylase Kinase, domain 1"/>
    <property type="match status" value="1"/>
</dbReference>
<dbReference type="SUPFAM" id="SSF56112">
    <property type="entry name" value="Protein kinase-like (PK-like)"/>
    <property type="match status" value="1"/>
</dbReference>
<keyword evidence="6" id="KW-0547">Nucleotide-binding</keyword>
<dbReference type="InterPro" id="IPR051272">
    <property type="entry name" value="RIO-type_Ser/Thr_kinase"/>
</dbReference>
<feature type="compositionally biased region" description="Basic residues" evidence="12">
    <location>
        <begin position="654"/>
        <end position="676"/>
    </location>
</feature>
<comment type="catalytic activity">
    <reaction evidence="11">
        <text>L-seryl-[protein] + ATP = O-phospho-L-seryl-[protein] + ADP + H(+)</text>
        <dbReference type="Rhea" id="RHEA:17989"/>
        <dbReference type="Rhea" id="RHEA-COMP:9863"/>
        <dbReference type="Rhea" id="RHEA-COMP:11604"/>
        <dbReference type="ChEBI" id="CHEBI:15378"/>
        <dbReference type="ChEBI" id="CHEBI:29999"/>
        <dbReference type="ChEBI" id="CHEBI:30616"/>
        <dbReference type="ChEBI" id="CHEBI:83421"/>
        <dbReference type="ChEBI" id="CHEBI:456216"/>
        <dbReference type="EC" id="2.7.11.1"/>
    </reaction>
</comment>
<dbReference type="InterPro" id="IPR000687">
    <property type="entry name" value="RIO_kinase"/>
</dbReference>
<keyword evidence="4" id="KW-0808">Transferase</keyword>
<dbReference type="GO" id="GO:0005524">
    <property type="term" value="F:ATP binding"/>
    <property type="evidence" value="ECO:0007669"/>
    <property type="project" value="UniProtKB-KW"/>
</dbReference>
<evidence type="ECO:0000313" key="14">
    <source>
        <dbReference type="EMBL" id="PLW27146.1"/>
    </source>
</evidence>
<evidence type="ECO:0000256" key="9">
    <source>
        <dbReference type="ARBA" id="ARBA00022842"/>
    </source>
</evidence>
<name>A0A2N5TNT2_9BASI</name>
<dbReference type="EMBL" id="PGCI01000423">
    <property type="protein sequence ID" value="PLW27146.1"/>
    <property type="molecule type" value="Genomic_DNA"/>
</dbReference>
<comment type="similarity">
    <text evidence="1">Belongs to the protein kinase superfamily. RIO-type Ser/Thr kinase family.</text>
</comment>
<feature type="compositionally biased region" description="Polar residues" evidence="12">
    <location>
        <begin position="576"/>
        <end position="588"/>
    </location>
</feature>
<evidence type="ECO:0000256" key="12">
    <source>
        <dbReference type="SAM" id="MobiDB-lite"/>
    </source>
</evidence>
<dbReference type="Pfam" id="PF01163">
    <property type="entry name" value="RIO1"/>
    <property type="match status" value="1"/>
</dbReference>
<dbReference type="FunFam" id="3.30.200.20:FF:000403">
    <property type="entry name" value="Serine/threonine-protein kinase RIO1"/>
    <property type="match status" value="1"/>
</dbReference>
<dbReference type="Proteomes" id="UP000235392">
    <property type="component" value="Unassembled WGS sequence"/>
</dbReference>
<evidence type="ECO:0000256" key="4">
    <source>
        <dbReference type="ARBA" id="ARBA00022679"/>
    </source>
</evidence>
<keyword evidence="3" id="KW-0723">Serine/threonine-protein kinase</keyword>
<dbReference type="InterPro" id="IPR018934">
    <property type="entry name" value="RIO_dom"/>
</dbReference>
<evidence type="ECO:0000256" key="1">
    <source>
        <dbReference type="ARBA" id="ARBA00009196"/>
    </source>
</evidence>
<dbReference type="InterPro" id="IPR018935">
    <property type="entry name" value="RIO_kinase_CS"/>
</dbReference>
<dbReference type="EC" id="2.7.11.1" evidence="2"/>
<protein>
    <recommendedName>
        <fullName evidence="2">non-specific serine/threonine protein kinase</fullName>
        <ecNumber evidence="2">2.7.11.1</ecNumber>
    </recommendedName>
</protein>
<dbReference type="InterPro" id="IPR011009">
    <property type="entry name" value="Kinase-like_dom_sf"/>
</dbReference>
<evidence type="ECO:0000259" key="13">
    <source>
        <dbReference type="SMART" id="SM00090"/>
    </source>
</evidence>
<keyword evidence="9" id="KW-0460">Magnesium</keyword>
<dbReference type="PROSITE" id="PS01245">
    <property type="entry name" value="RIO1"/>
    <property type="match status" value="1"/>
</dbReference>
<comment type="caution">
    <text evidence="14">The sequence shown here is derived from an EMBL/GenBank/DDBJ whole genome shotgun (WGS) entry which is preliminary data.</text>
</comment>
<proteinExistence type="inferred from homology"/>
<dbReference type="Gene3D" id="1.10.510.10">
    <property type="entry name" value="Transferase(Phosphotransferase) domain 1"/>
    <property type="match status" value="1"/>
</dbReference>
<evidence type="ECO:0000313" key="15">
    <source>
        <dbReference type="Proteomes" id="UP000235392"/>
    </source>
</evidence>
<keyword evidence="8" id="KW-0067">ATP-binding</keyword>
<evidence type="ECO:0000256" key="7">
    <source>
        <dbReference type="ARBA" id="ARBA00022777"/>
    </source>
</evidence>
<comment type="catalytic activity">
    <reaction evidence="10">
        <text>L-threonyl-[protein] + ATP = O-phospho-L-threonyl-[protein] + ADP + H(+)</text>
        <dbReference type="Rhea" id="RHEA:46608"/>
        <dbReference type="Rhea" id="RHEA-COMP:11060"/>
        <dbReference type="Rhea" id="RHEA-COMP:11605"/>
        <dbReference type="ChEBI" id="CHEBI:15378"/>
        <dbReference type="ChEBI" id="CHEBI:30013"/>
        <dbReference type="ChEBI" id="CHEBI:30616"/>
        <dbReference type="ChEBI" id="CHEBI:61977"/>
        <dbReference type="ChEBI" id="CHEBI:456216"/>
        <dbReference type="EC" id="2.7.11.1"/>
    </reaction>
</comment>
<evidence type="ECO:0000256" key="5">
    <source>
        <dbReference type="ARBA" id="ARBA00022723"/>
    </source>
</evidence>
<evidence type="ECO:0000256" key="8">
    <source>
        <dbReference type="ARBA" id="ARBA00022840"/>
    </source>
</evidence>
<feature type="domain" description="RIO kinase" evidence="13">
    <location>
        <begin position="220"/>
        <end position="472"/>
    </location>
</feature>
<accession>A0A2N5TNT2</accession>
<dbReference type="CDD" id="cd05147">
    <property type="entry name" value="RIO1_euk"/>
    <property type="match status" value="1"/>
</dbReference>